<dbReference type="InterPro" id="IPR039565">
    <property type="entry name" value="BamD-like"/>
</dbReference>
<dbReference type="RefSeq" id="WP_245756134.1">
    <property type="nucleotide sequence ID" value="NZ_FOOT01000002.1"/>
</dbReference>
<feature type="domain" description="Outer membrane lipoprotein BamD-like" evidence="5">
    <location>
        <begin position="32"/>
        <end position="186"/>
    </location>
</feature>
<feature type="chain" id="PRO_5011515384" evidence="4">
    <location>
        <begin position="25"/>
        <end position="275"/>
    </location>
</feature>
<dbReference type="SUPFAM" id="SSF48452">
    <property type="entry name" value="TPR-like"/>
    <property type="match status" value="1"/>
</dbReference>
<evidence type="ECO:0000256" key="1">
    <source>
        <dbReference type="ARBA" id="ARBA00022729"/>
    </source>
</evidence>
<name>A0A1I2RNQ0_9BACT</name>
<dbReference type="InterPro" id="IPR011990">
    <property type="entry name" value="TPR-like_helical_dom_sf"/>
</dbReference>
<dbReference type="Pfam" id="PF13525">
    <property type="entry name" value="YfiO"/>
    <property type="match status" value="1"/>
</dbReference>
<reference evidence="7" key="1">
    <citation type="submission" date="2016-10" db="EMBL/GenBank/DDBJ databases">
        <authorList>
            <person name="Varghese N."/>
            <person name="Submissions S."/>
        </authorList>
    </citation>
    <scope>NUCLEOTIDE SEQUENCE [LARGE SCALE GENOMIC DNA]</scope>
    <source>
        <strain evidence="7">LP51</strain>
    </source>
</reference>
<keyword evidence="2" id="KW-0472">Membrane</keyword>
<sequence>MNRGFFHSIALFCLLLLATGCSNFQQLLKSNDVSKKYQAALEYYEQEEYYRASQLLDQVTDLMVGTEEAEKAQFYRAKSHYMQGNYILSNAYFRTFYTTYPRSPFAEEAMFLQAQSLYEQSPSYQEDQTPTLTAIEAYEEFLVRYPNSERVERVNIALEELYTKLDRKDFNQARLYYKLRYWRSAAVALNNFLQEHASSPYAEEAAFLRLDAQFRYAQESVPDKQEERYDVVLDYFQAFVDTYPESRYKRDAERIFEGVQEALGTIRKTANNQNS</sequence>
<evidence type="ECO:0000313" key="7">
    <source>
        <dbReference type="Proteomes" id="UP000198724"/>
    </source>
</evidence>
<accession>A0A1I2RNQ0</accession>
<evidence type="ECO:0000259" key="5">
    <source>
        <dbReference type="Pfam" id="PF13525"/>
    </source>
</evidence>
<organism evidence="6 7">
    <name type="scientific">Pontibacter chinhatensis</name>
    <dbReference type="NCBI Taxonomy" id="1436961"/>
    <lineage>
        <taxon>Bacteria</taxon>
        <taxon>Pseudomonadati</taxon>
        <taxon>Bacteroidota</taxon>
        <taxon>Cytophagia</taxon>
        <taxon>Cytophagales</taxon>
        <taxon>Hymenobacteraceae</taxon>
        <taxon>Pontibacter</taxon>
    </lineage>
</organism>
<dbReference type="AlphaFoldDB" id="A0A1I2RNQ0"/>
<dbReference type="STRING" id="1436961.SAMN05421739_102466"/>
<dbReference type="Gene3D" id="1.25.40.10">
    <property type="entry name" value="Tetratricopeptide repeat domain"/>
    <property type="match status" value="1"/>
</dbReference>
<gene>
    <name evidence="6" type="ORF">SAMN05421739_102466</name>
</gene>
<evidence type="ECO:0000256" key="3">
    <source>
        <dbReference type="ARBA" id="ARBA00023237"/>
    </source>
</evidence>
<dbReference type="PROSITE" id="PS51257">
    <property type="entry name" value="PROKAR_LIPOPROTEIN"/>
    <property type="match status" value="1"/>
</dbReference>
<evidence type="ECO:0000256" key="2">
    <source>
        <dbReference type="ARBA" id="ARBA00023136"/>
    </source>
</evidence>
<dbReference type="InterPro" id="IPR017689">
    <property type="entry name" value="BamD"/>
</dbReference>
<feature type="signal peptide" evidence="4">
    <location>
        <begin position="1"/>
        <end position="24"/>
    </location>
</feature>
<dbReference type="EMBL" id="FOOT01000002">
    <property type="protein sequence ID" value="SFG42142.1"/>
    <property type="molecule type" value="Genomic_DNA"/>
</dbReference>
<dbReference type="Proteomes" id="UP000198724">
    <property type="component" value="Unassembled WGS sequence"/>
</dbReference>
<keyword evidence="1 4" id="KW-0732">Signal</keyword>
<keyword evidence="3" id="KW-0998">Cell outer membrane</keyword>
<protein>
    <submittedName>
        <fullName evidence="6">Beta-barrel assembly machine subunit BamD</fullName>
    </submittedName>
</protein>
<evidence type="ECO:0000256" key="4">
    <source>
        <dbReference type="SAM" id="SignalP"/>
    </source>
</evidence>
<evidence type="ECO:0000313" key="6">
    <source>
        <dbReference type="EMBL" id="SFG42142.1"/>
    </source>
</evidence>
<keyword evidence="7" id="KW-1185">Reference proteome</keyword>
<proteinExistence type="predicted"/>
<dbReference type="NCBIfam" id="TIGR03302">
    <property type="entry name" value="OM_YfiO"/>
    <property type="match status" value="1"/>
</dbReference>